<dbReference type="AlphaFoldDB" id="A0A2M4DMU6"/>
<dbReference type="PROSITE" id="PS51257">
    <property type="entry name" value="PROKAR_LIPOPROTEIN"/>
    <property type="match status" value="1"/>
</dbReference>
<evidence type="ECO:0000256" key="1">
    <source>
        <dbReference type="SAM" id="SignalP"/>
    </source>
</evidence>
<organism evidence="2">
    <name type="scientific">Anopheles darlingi</name>
    <name type="common">Mosquito</name>
    <dbReference type="NCBI Taxonomy" id="43151"/>
    <lineage>
        <taxon>Eukaryota</taxon>
        <taxon>Metazoa</taxon>
        <taxon>Ecdysozoa</taxon>
        <taxon>Arthropoda</taxon>
        <taxon>Hexapoda</taxon>
        <taxon>Insecta</taxon>
        <taxon>Pterygota</taxon>
        <taxon>Neoptera</taxon>
        <taxon>Endopterygota</taxon>
        <taxon>Diptera</taxon>
        <taxon>Nematocera</taxon>
        <taxon>Culicoidea</taxon>
        <taxon>Culicidae</taxon>
        <taxon>Anophelinae</taxon>
        <taxon>Anopheles</taxon>
    </lineage>
</organism>
<feature type="chain" id="PRO_5014856929" evidence="1">
    <location>
        <begin position="22"/>
        <end position="70"/>
    </location>
</feature>
<dbReference type="EMBL" id="GGFL01014695">
    <property type="protein sequence ID" value="MBW78873.1"/>
    <property type="molecule type" value="Transcribed_RNA"/>
</dbReference>
<sequence length="70" mass="7521">MKFNPLASCALCQLIMQSCGAHDVTPIIPTRTFSMISAKSKRYGVVLCMHIPGAHLPLSNTSLFAAAAMR</sequence>
<protein>
    <submittedName>
        <fullName evidence="2">Putative secreted protein</fullName>
    </submittedName>
</protein>
<proteinExistence type="predicted"/>
<feature type="signal peptide" evidence="1">
    <location>
        <begin position="1"/>
        <end position="21"/>
    </location>
</feature>
<accession>A0A2M4DMU6</accession>
<name>A0A2M4DMU6_ANODA</name>
<keyword evidence="1" id="KW-0732">Signal</keyword>
<evidence type="ECO:0000313" key="2">
    <source>
        <dbReference type="EMBL" id="MBW78873.1"/>
    </source>
</evidence>
<reference evidence="2" key="1">
    <citation type="submission" date="2018-01" db="EMBL/GenBank/DDBJ databases">
        <title>An insight into the sialome of Amazonian anophelines.</title>
        <authorList>
            <person name="Ribeiro J.M."/>
            <person name="Scarpassa V."/>
            <person name="Calvo E."/>
        </authorList>
    </citation>
    <scope>NUCLEOTIDE SEQUENCE</scope>
</reference>